<evidence type="ECO:0000256" key="2">
    <source>
        <dbReference type="ARBA" id="ARBA00004651"/>
    </source>
</evidence>
<feature type="transmembrane region" description="Helical" evidence="13">
    <location>
        <begin position="6"/>
        <end position="25"/>
    </location>
</feature>
<sequence length="139" mass="15493">MRSNIVILTIIAVFFYLCAAVYTVWHMGSYDGRIEWAGTLGMALVGVMCTLIAFYLVLVHRGQHGELAMDRLDAELDEDDPDQGHYSPWSWWPIALAGALAVMFLSLAGPTFLIPIGAGLLAIVMVGWVYEYYRGNFSR</sequence>
<keyword evidence="9 13" id="KW-0472">Membrane</keyword>
<evidence type="ECO:0000313" key="14">
    <source>
        <dbReference type="EMBL" id="KAA6431289.1"/>
    </source>
</evidence>
<evidence type="ECO:0000256" key="10">
    <source>
        <dbReference type="ARBA" id="ARBA00031366"/>
    </source>
</evidence>
<evidence type="ECO:0000256" key="8">
    <source>
        <dbReference type="ARBA" id="ARBA00022989"/>
    </source>
</evidence>
<dbReference type="InterPro" id="IPR021050">
    <property type="entry name" value="Cyt_c_oxidase_su4_actinobac"/>
</dbReference>
<accession>A0A5M8Q5Z7</accession>
<evidence type="ECO:0000256" key="11">
    <source>
        <dbReference type="ARBA" id="ARBA00031401"/>
    </source>
</evidence>
<evidence type="ECO:0000256" key="13">
    <source>
        <dbReference type="SAM" id="Phobius"/>
    </source>
</evidence>
<dbReference type="OrthoDB" id="5244617at2"/>
<dbReference type="GO" id="GO:0005886">
    <property type="term" value="C:plasma membrane"/>
    <property type="evidence" value="ECO:0007669"/>
    <property type="project" value="UniProtKB-SubCell"/>
</dbReference>
<keyword evidence="6 13" id="KW-0812">Transmembrane</keyword>
<keyword evidence="15" id="KW-1185">Reference proteome</keyword>
<reference evidence="14 15" key="1">
    <citation type="submission" date="2019-08" db="EMBL/GenBank/DDBJ databases">
        <title>Agrococcus lahaulensis sp. nov., isolated from a cold desert of the Indian Himalayas.</title>
        <authorList>
            <person name="Qu J.H."/>
        </authorList>
    </citation>
    <scope>NUCLEOTIDE SEQUENCE [LARGE SCALE GENOMIC DNA]</scope>
    <source>
        <strain evidence="14 15">NS18</strain>
    </source>
</reference>
<evidence type="ECO:0000256" key="4">
    <source>
        <dbReference type="ARBA" id="ARBA00012949"/>
    </source>
</evidence>
<feature type="transmembrane region" description="Helical" evidence="13">
    <location>
        <begin position="89"/>
        <end position="107"/>
    </location>
</feature>
<comment type="subcellular location">
    <subcellularLocation>
        <location evidence="2">Cell membrane</location>
        <topology evidence="2">Multi-pass membrane protein</topology>
    </subcellularLocation>
</comment>
<evidence type="ECO:0000256" key="6">
    <source>
        <dbReference type="ARBA" id="ARBA00022692"/>
    </source>
</evidence>
<proteinExistence type="inferred from homology"/>
<feature type="transmembrane region" description="Helical" evidence="13">
    <location>
        <begin position="112"/>
        <end position="130"/>
    </location>
</feature>
<comment type="similarity">
    <text evidence="3">Belongs to the cytochrome c oxidase bacterial subunit CtaF family.</text>
</comment>
<keyword evidence="8 13" id="KW-1133">Transmembrane helix</keyword>
<comment type="catalytic activity">
    <reaction evidence="12">
        <text>4 Fe(II)-[cytochrome c] + O2 + 8 H(+)(in) = 4 Fe(III)-[cytochrome c] + 2 H2O + 4 H(+)(out)</text>
        <dbReference type="Rhea" id="RHEA:11436"/>
        <dbReference type="Rhea" id="RHEA-COMP:10350"/>
        <dbReference type="Rhea" id="RHEA-COMP:14399"/>
        <dbReference type="ChEBI" id="CHEBI:15377"/>
        <dbReference type="ChEBI" id="CHEBI:15378"/>
        <dbReference type="ChEBI" id="CHEBI:15379"/>
        <dbReference type="ChEBI" id="CHEBI:29033"/>
        <dbReference type="ChEBI" id="CHEBI:29034"/>
        <dbReference type="EC" id="7.1.1.9"/>
    </reaction>
</comment>
<keyword evidence="5" id="KW-1003">Cell membrane</keyword>
<name>A0A5M8Q5Z7_9MICO</name>
<dbReference type="GO" id="GO:0004129">
    <property type="term" value="F:cytochrome-c oxidase activity"/>
    <property type="evidence" value="ECO:0007669"/>
    <property type="project" value="UniProtKB-EC"/>
</dbReference>
<dbReference type="GO" id="GO:0022900">
    <property type="term" value="P:electron transport chain"/>
    <property type="evidence" value="ECO:0007669"/>
    <property type="project" value="InterPro"/>
</dbReference>
<feature type="transmembrane region" description="Helical" evidence="13">
    <location>
        <begin position="37"/>
        <end position="58"/>
    </location>
</feature>
<evidence type="ECO:0000256" key="5">
    <source>
        <dbReference type="ARBA" id="ARBA00022475"/>
    </source>
</evidence>
<dbReference type="RefSeq" id="WP_128188500.1">
    <property type="nucleotide sequence ID" value="NZ_JBIVQT010000009.1"/>
</dbReference>
<dbReference type="Pfam" id="PF12270">
    <property type="entry name" value="Cyt_c_ox_IV"/>
    <property type="match status" value="1"/>
</dbReference>
<comment type="caution">
    <text evidence="14">The sequence shown here is derived from an EMBL/GenBank/DDBJ whole genome shotgun (WGS) entry which is preliminary data.</text>
</comment>
<evidence type="ECO:0000256" key="7">
    <source>
        <dbReference type="ARBA" id="ARBA00022967"/>
    </source>
</evidence>
<evidence type="ECO:0000256" key="3">
    <source>
        <dbReference type="ARBA" id="ARBA00006870"/>
    </source>
</evidence>
<evidence type="ECO:0000256" key="9">
    <source>
        <dbReference type="ARBA" id="ARBA00023136"/>
    </source>
</evidence>
<dbReference type="EC" id="7.1.1.9" evidence="4"/>
<dbReference type="Proteomes" id="UP000323221">
    <property type="component" value="Unassembled WGS sequence"/>
</dbReference>
<evidence type="ECO:0000313" key="15">
    <source>
        <dbReference type="Proteomes" id="UP000323221"/>
    </source>
</evidence>
<protein>
    <recommendedName>
        <fullName evidence="4">cytochrome-c oxidase</fullName>
        <ecNumber evidence="4">7.1.1.9</ecNumber>
    </recommendedName>
    <alternativeName>
        <fullName evidence="11">Cytochrome aa3 subunit 4</fullName>
    </alternativeName>
    <alternativeName>
        <fullName evidence="10">Cytochrome c oxidase polypeptide IV</fullName>
    </alternativeName>
</protein>
<dbReference type="EMBL" id="VOIR01000016">
    <property type="protein sequence ID" value="KAA6431289.1"/>
    <property type="molecule type" value="Genomic_DNA"/>
</dbReference>
<evidence type="ECO:0000256" key="12">
    <source>
        <dbReference type="ARBA" id="ARBA00047816"/>
    </source>
</evidence>
<comment type="function">
    <text evidence="1">Part of cytochrome c oxidase, its function is unknown.</text>
</comment>
<evidence type="ECO:0000256" key="1">
    <source>
        <dbReference type="ARBA" id="ARBA00002536"/>
    </source>
</evidence>
<gene>
    <name evidence="14" type="ORF">FQ330_11020</name>
</gene>
<organism evidence="14 15">
    <name type="scientific">Agrococcus sediminis</name>
    <dbReference type="NCBI Taxonomy" id="2599924"/>
    <lineage>
        <taxon>Bacteria</taxon>
        <taxon>Bacillati</taxon>
        <taxon>Actinomycetota</taxon>
        <taxon>Actinomycetes</taxon>
        <taxon>Micrococcales</taxon>
        <taxon>Microbacteriaceae</taxon>
        <taxon>Agrococcus</taxon>
    </lineage>
</organism>
<keyword evidence="7" id="KW-1278">Translocase</keyword>
<dbReference type="AlphaFoldDB" id="A0A5M8Q5Z7"/>